<dbReference type="PROSITE" id="PS50995">
    <property type="entry name" value="HTH_MARR_2"/>
    <property type="match status" value="1"/>
</dbReference>
<keyword evidence="2" id="KW-0238">DNA-binding</keyword>
<dbReference type="Gene3D" id="1.10.10.10">
    <property type="entry name" value="Winged helix-like DNA-binding domain superfamily/Winged helix DNA-binding domain"/>
    <property type="match status" value="1"/>
</dbReference>
<evidence type="ECO:0000259" key="5">
    <source>
        <dbReference type="PROSITE" id="PS50995"/>
    </source>
</evidence>
<keyword evidence="7" id="KW-1185">Reference proteome</keyword>
<evidence type="ECO:0000256" key="3">
    <source>
        <dbReference type="ARBA" id="ARBA00023163"/>
    </source>
</evidence>
<dbReference type="InterPro" id="IPR036390">
    <property type="entry name" value="WH_DNA-bd_sf"/>
</dbReference>
<dbReference type="SMART" id="SM00347">
    <property type="entry name" value="HTH_MARR"/>
    <property type="match status" value="1"/>
</dbReference>
<dbReference type="PANTHER" id="PTHR39515:SF2">
    <property type="entry name" value="HTH-TYPE TRANSCRIPTIONAL REGULATOR RV0880"/>
    <property type="match status" value="1"/>
</dbReference>
<dbReference type="Pfam" id="PF01047">
    <property type="entry name" value="MarR"/>
    <property type="match status" value="1"/>
</dbReference>
<evidence type="ECO:0000313" key="6">
    <source>
        <dbReference type="EMBL" id="MEW9265802.1"/>
    </source>
</evidence>
<keyword evidence="3" id="KW-0804">Transcription</keyword>
<dbReference type="Proteomes" id="UP001555826">
    <property type="component" value="Unassembled WGS sequence"/>
</dbReference>
<sequence length="168" mass="17848">MPPSPSPDVRGAGAVSTTDRPVDDHDTPGAPLDRLAVDLRVSLLRTARRLRAQKSVDDLTDGQFSVLAQLVNGGPRTPGELADAEHVRPPSMTRTIAALADAGLVSRTDHPVDGRQVLVAVTDAGRDVVLETRARRAAWLSRRLEDLSPAERATLAEAAAILTRVISA</sequence>
<evidence type="ECO:0000256" key="4">
    <source>
        <dbReference type="SAM" id="MobiDB-lite"/>
    </source>
</evidence>
<proteinExistence type="predicted"/>
<feature type="domain" description="HTH marR-type" evidence="5">
    <location>
        <begin position="36"/>
        <end position="167"/>
    </location>
</feature>
<dbReference type="PROSITE" id="PS01117">
    <property type="entry name" value="HTH_MARR_1"/>
    <property type="match status" value="1"/>
</dbReference>
<name>A0ABV3P8H0_9ACTN</name>
<evidence type="ECO:0000313" key="7">
    <source>
        <dbReference type="Proteomes" id="UP001555826"/>
    </source>
</evidence>
<dbReference type="SUPFAM" id="SSF46785">
    <property type="entry name" value="Winged helix' DNA-binding domain"/>
    <property type="match status" value="1"/>
</dbReference>
<protein>
    <submittedName>
        <fullName evidence="6">MarR family transcriptional regulator</fullName>
    </submittedName>
</protein>
<gene>
    <name evidence="6" type="ORF">AB1207_13675</name>
</gene>
<dbReference type="InterPro" id="IPR036388">
    <property type="entry name" value="WH-like_DNA-bd_sf"/>
</dbReference>
<dbReference type="InterPro" id="IPR000835">
    <property type="entry name" value="HTH_MarR-typ"/>
</dbReference>
<reference evidence="6 7" key="1">
    <citation type="submission" date="2024-07" db="EMBL/GenBank/DDBJ databases">
        <authorList>
            <person name="Thanompreechachai J."/>
            <person name="Duangmal K."/>
        </authorList>
    </citation>
    <scope>NUCLEOTIDE SEQUENCE [LARGE SCALE GENOMIC DNA]</scope>
    <source>
        <strain evidence="6 7">KCTC 19886</strain>
    </source>
</reference>
<dbReference type="RefSeq" id="WP_367638935.1">
    <property type="nucleotide sequence ID" value="NZ_JBFNQN010000009.1"/>
</dbReference>
<dbReference type="InterPro" id="IPR052526">
    <property type="entry name" value="HTH-type_Bedaq_tolerance"/>
</dbReference>
<evidence type="ECO:0000256" key="2">
    <source>
        <dbReference type="ARBA" id="ARBA00023125"/>
    </source>
</evidence>
<feature type="region of interest" description="Disordered" evidence="4">
    <location>
        <begin position="1"/>
        <end position="31"/>
    </location>
</feature>
<dbReference type="EMBL" id="JBFNQN010000009">
    <property type="protein sequence ID" value="MEW9265802.1"/>
    <property type="molecule type" value="Genomic_DNA"/>
</dbReference>
<dbReference type="InterPro" id="IPR023187">
    <property type="entry name" value="Tscrpt_reg_MarR-type_CS"/>
</dbReference>
<evidence type="ECO:0000256" key="1">
    <source>
        <dbReference type="ARBA" id="ARBA00023015"/>
    </source>
</evidence>
<accession>A0ABV3P8H0</accession>
<organism evidence="6 7">
    <name type="scientific">Kineococcus endophyticus</name>
    <dbReference type="NCBI Taxonomy" id="1181883"/>
    <lineage>
        <taxon>Bacteria</taxon>
        <taxon>Bacillati</taxon>
        <taxon>Actinomycetota</taxon>
        <taxon>Actinomycetes</taxon>
        <taxon>Kineosporiales</taxon>
        <taxon>Kineosporiaceae</taxon>
        <taxon>Kineococcus</taxon>
    </lineage>
</organism>
<comment type="caution">
    <text evidence="6">The sequence shown here is derived from an EMBL/GenBank/DDBJ whole genome shotgun (WGS) entry which is preliminary data.</text>
</comment>
<keyword evidence="1" id="KW-0805">Transcription regulation</keyword>
<dbReference type="PANTHER" id="PTHR39515">
    <property type="entry name" value="CONSERVED PROTEIN"/>
    <property type="match status" value="1"/>
</dbReference>